<accession>A0A420AYC4</accession>
<protein>
    <submittedName>
        <fullName evidence="1">Uncharacterized protein</fullName>
    </submittedName>
</protein>
<proteinExistence type="predicted"/>
<dbReference type="Proteomes" id="UP000286246">
    <property type="component" value="Unassembled WGS sequence"/>
</dbReference>
<reference evidence="1 2" key="1">
    <citation type="submission" date="2018-09" db="EMBL/GenBank/DDBJ databases">
        <title>Genomic Encyclopedia of Type Strains, Phase III (KMG-III): the genomes of soil and plant-associated and newly described type strains.</title>
        <authorList>
            <person name="Whitman W."/>
        </authorList>
    </citation>
    <scope>NUCLEOTIDE SEQUENCE [LARGE SCALE GENOMIC DNA]</scope>
    <source>
        <strain evidence="1 2">CECT 7938</strain>
    </source>
</reference>
<organism evidence="1 2">
    <name type="scientific">Sphingobacterium detergens</name>
    <dbReference type="NCBI Taxonomy" id="1145106"/>
    <lineage>
        <taxon>Bacteria</taxon>
        <taxon>Pseudomonadati</taxon>
        <taxon>Bacteroidota</taxon>
        <taxon>Sphingobacteriia</taxon>
        <taxon>Sphingobacteriales</taxon>
        <taxon>Sphingobacteriaceae</taxon>
        <taxon>Sphingobacterium</taxon>
    </lineage>
</organism>
<keyword evidence="2" id="KW-1185">Reference proteome</keyword>
<evidence type="ECO:0000313" key="1">
    <source>
        <dbReference type="EMBL" id="RKE49455.1"/>
    </source>
</evidence>
<sequence length="46" mass="5269">MTSVTFITFHPTTIRIYFIEPYFNKPNESPVIATQLSTNCMPRSSS</sequence>
<comment type="caution">
    <text evidence="1">The sequence shown here is derived from an EMBL/GenBank/DDBJ whole genome shotgun (WGS) entry which is preliminary data.</text>
</comment>
<gene>
    <name evidence="1" type="ORF">DFQ12_3569</name>
</gene>
<dbReference type="EMBL" id="RAPY01000003">
    <property type="protein sequence ID" value="RKE49455.1"/>
    <property type="molecule type" value="Genomic_DNA"/>
</dbReference>
<evidence type="ECO:0000313" key="2">
    <source>
        <dbReference type="Proteomes" id="UP000286246"/>
    </source>
</evidence>
<dbReference type="AlphaFoldDB" id="A0A420AYC4"/>
<name>A0A420AYC4_SPHD1</name>